<dbReference type="EMBL" id="CAXITT010000685">
    <property type="protein sequence ID" value="CAL1545181.1"/>
    <property type="molecule type" value="Genomic_DNA"/>
</dbReference>
<dbReference type="Proteomes" id="UP001497497">
    <property type="component" value="Unassembled WGS sequence"/>
</dbReference>
<comment type="caution">
    <text evidence="2">The sequence shown here is derived from an EMBL/GenBank/DDBJ whole genome shotgun (WGS) entry which is preliminary data.</text>
</comment>
<evidence type="ECO:0000313" key="2">
    <source>
        <dbReference type="EMBL" id="CAL1545181.1"/>
    </source>
</evidence>
<name>A0AAV2IHT8_LYMST</name>
<reference evidence="2 3" key="1">
    <citation type="submission" date="2024-04" db="EMBL/GenBank/DDBJ databases">
        <authorList>
            <consortium name="Genoscope - CEA"/>
            <person name="William W."/>
        </authorList>
    </citation>
    <scope>NUCLEOTIDE SEQUENCE [LARGE SCALE GENOMIC DNA]</scope>
</reference>
<evidence type="ECO:0000313" key="3">
    <source>
        <dbReference type="Proteomes" id="UP001497497"/>
    </source>
</evidence>
<feature type="region of interest" description="Disordered" evidence="1">
    <location>
        <begin position="128"/>
        <end position="219"/>
    </location>
</feature>
<gene>
    <name evidence="2" type="ORF">GSLYS_00018664001</name>
</gene>
<feature type="non-terminal residue" evidence="2">
    <location>
        <position position="219"/>
    </location>
</feature>
<organism evidence="2 3">
    <name type="scientific">Lymnaea stagnalis</name>
    <name type="common">Great pond snail</name>
    <name type="synonym">Helix stagnalis</name>
    <dbReference type="NCBI Taxonomy" id="6523"/>
    <lineage>
        <taxon>Eukaryota</taxon>
        <taxon>Metazoa</taxon>
        <taxon>Spiralia</taxon>
        <taxon>Lophotrochozoa</taxon>
        <taxon>Mollusca</taxon>
        <taxon>Gastropoda</taxon>
        <taxon>Heterobranchia</taxon>
        <taxon>Euthyneura</taxon>
        <taxon>Panpulmonata</taxon>
        <taxon>Hygrophila</taxon>
        <taxon>Lymnaeoidea</taxon>
        <taxon>Lymnaeidae</taxon>
        <taxon>Lymnaea</taxon>
    </lineage>
</organism>
<proteinExistence type="predicted"/>
<dbReference type="InterPro" id="IPR013083">
    <property type="entry name" value="Znf_RING/FYVE/PHD"/>
</dbReference>
<keyword evidence="3" id="KW-1185">Reference proteome</keyword>
<sequence length="219" mass="24009">MCSNCKFWQHGICFLIKSAEKAPADHICDVCAKPGHPSLEPTDPHLYGMSQVAVQATCLWRRSLSACSEFKRIVAPQLGRRLGVESTVAQGLINRLEKEGFLKGPSKGKKLGKTVDLEKLKNEGIPRYLKTPESLSKNADNSLTANKNESYNQPSNSKSAASAQNDLEDKDLIGTLTDKTNKINIQSTRRRTRSSPASSVEFLGLPAAVDSRGKRGKKR</sequence>
<accession>A0AAV2IHT8</accession>
<feature type="compositionally biased region" description="Polar residues" evidence="1">
    <location>
        <begin position="133"/>
        <end position="165"/>
    </location>
</feature>
<dbReference type="SUPFAM" id="SSF57903">
    <property type="entry name" value="FYVE/PHD zinc finger"/>
    <property type="match status" value="1"/>
</dbReference>
<protein>
    <submittedName>
        <fullName evidence="2">Uncharacterized protein</fullName>
    </submittedName>
</protein>
<dbReference type="AlphaFoldDB" id="A0AAV2IHT8"/>
<evidence type="ECO:0000256" key="1">
    <source>
        <dbReference type="SAM" id="MobiDB-lite"/>
    </source>
</evidence>
<dbReference type="InterPro" id="IPR011011">
    <property type="entry name" value="Znf_FYVE_PHD"/>
</dbReference>
<dbReference type="Gene3D" id="3.30.40.10">
    <property type="entry name" value="Zinc/RING finger domain, C3HC4 (zinc finger)"/>
    <property type="match status" value="1"/>
</dbReference>